<sequence length="284" mass="32358">MSSREKMLVKNPNAPIALDCWAPGPSSYVQARAVIQDEVSKSSLPERLRKPAENALYARIADHSNDNYYHFDELMQSQDEKLQARIAADETFRERTLGYGTHGELVTFLRDYPLLRSIEIARLTHVNNWETRADIDDVVRADLDTMSGLETVEASDDSHYKIKGLIQDDAHMPVVERKRIVRSHFGGSVFTVVRNSLLIDMADAGLPTKLRHSIEEQQLQVRKARDYNYDAHSKGLKKLLEDHMIERDPENKPTWAIPLLATYYSALDTEFIQGNPAPVDANQR</sequence>
<dbReference type="Proteomes" id="UP001059824">
    <property type="component" value="Chromosome"/>
</dbReference>
<dbReference type="EMBL" id="CP045921">
    <property type="protein sequence ID" value="QHN42771.1"/>
    <property type="molecule type" value="Genomic_DNA"/>
</dbReference>
<dbReference type="RefSeq" id="WP_260764307.1">
    <property type="nucleotide sequence ID" value="NZ_CP045921.1"/>
</dbReference>
<evidence type="ECO:0000313" key="1">
    <source>
        <dbReference type="EMBL" id="QHN42771.1"/>
    </source>
</evidence>
<proteinExistence type="predicted"/>
<organism evidence="1 2">
    <name type="scientific">Candidatus Mycosynbacter amalyticus</name>
    <dbReference type="NCBI Taxonomy" id="2665156"/>
    <lineage>
        <taxon>Bacteria</taxon>
        <taxon>Candidatus Saccharimonadota</taxon>
        <taxon>Candidatus Saccharimonadota incertae sedis</taxon>
        <taxon>Candidatus Mycosynbacter</taxon>
    </lineage>
</organism>
<evidence type="ECO:0000313" key="2">
    <source>
        <dbReference type="Proteomes" id="UP001059824"/>
    </source>
</evidence>
<dbReference type="KEGG" id="mama:GII36_02800"/>
<accession>A0A857MNS1</accession>
<reference evidence="1" key="1">
    <citation type="journal article" date="2021" name="Nat. Microbiol.">
        <title>Cocultivation of an ultrasmall environmental parasitic bacterium with lytic ability against bacteria associated with wastewater foams.</title>
        <authorList>
            <person name="Batinovic S."/>
            <person name="Rose J.J.A."/>
            <person name="Ratcliffe J."/>
            <person name="Seviour R.J."/>
            <person name="Petrovski S."/>
        </authorList>
    </citation>
    <scope>NUCLEOTIDE SEQUENCE</scope>
    <source>
        <strain evidence="1">JR1</strain>
    </source>
</reference>
<dbReference type="AlphaFoldDB" id="A0A857MNS1"/>
<protein>
    <submittedName>
        <fullName evidence="1">Uncharacterized protein</fullName>
    </submittedName>
</protein>
<keyword evidence="2" id="KW-1185">Reference proteome</keyword>
<gene>
    <name evidence="1" type="ORF">GII36_02800</name>
</gene>
<name>A0A857MNS1_9BACT</name>